<protein>
    <submittedName>
        <fullName evidence="2">Uncharacterized protein</fullName>
    </submittedName>
</protein>
<accession>A0AA40LHY4</accession>
<keyword evidence="3" id="KW-1185">Reference proteome</keyword>
<organism evidence="2 3">
    <name type="scientific">Cnephaeus nilssonii</name>
    <name type="common">Northern bat</name>
    <name type="synonym">Eptesicus nilssonii</name>
    <dbReference type="NCBI Taxonomy" id="3371016"/>
    <lineage>
        <taxon>Eukaryota</taxon>
        <taxon>Metazoa</taxon>
        <taxon>Chordata</taxon>
        <taxon>Craniata</taxon>
        <taxon>Vertebrata</taxon>
        <taxon>Euteleostomi</taxon>
        <taxon>Mammalia</taxon>
        <taxon>Eutheria</taxon>
        <taxon>Laurasiatheria</taxon>
        <taxon>Chiroptera</taxon>
        <taxon>Yangochiroptera</taxon>
        <taxon>Vespertilionidae</taxon>
        <taxon>Cnephaeus</taxon>
    </lineage>
</organism>
<sequence length="98" mass="11016">MQVVWAELGEERTPQRRIWGQLTAHISVLADSTLYSRDFHITSTSSTSASTTSSSFASFEHRGSHTAAAPGCEWHEPRGLTQFHPEFPKRNSEESRNL</sequence>
<dbReference type="EMBL" id="JAULJE010000018">
    <property type="protein sequence ID" value="KAK1332264.1"/>
    <property type="molecule type" value="Genomic_DNA"/>
</dbReference>
<evidence type="ECO:0000313" key="2">
    <source>
        <dbReference type="EMBL" id="KAK1332264.1"/>
    </source>
</evidence>
<name>A0AA40LHY4_CNENI</name>
<gene>
    <name evidence="2" type="ORF">QTO34_006936</name>
</gene>
<reference evidence="2" key="1">
    <citation type="submission" date="2023-06" db="EMBL/GenBank/DDBJ databases">
        <title>Reference genome for the Northern bat (Eptesicus nilssonii), a most northern bat species.</title>
        <authorList>
            <person name="Laine V.N."/>
            <person name="Pulliainen A.T."/>
            <person name="Lilley T.M."/>
        </authorList>
    </citation>
    <scope>NUCLEOTIDE SEQUENCE</scope>
    <source>
        <strain evidence="2">BLF_Eptnil</strain>
        <tissue evidence="2">Kidney</tissue>
    </source>
</reference>
<evidence type="ECO:0000313" key="3">
    <source>
        <dbReference type="Proteomes" id="UP001177744"/>
    </source>
</evidence>
<feature type="region of interest" description="Disordered" evidence="1">
    <location>
        <begin position="43"/>
        <end position="98"/>
    </location>
</feature>
<dbReference type="Proteomes" id="UP001177744">
    <property type="component" value="Unassembled WGS sequence"/>
</dbReference>
<feature type="compositionally biased region" description="Basic and acidic residues" evidence="1">
    <location>
        <begin position="86"/>
        <end position="98"/>
    </location>
</feature>
<dbReference type="AlphaFoldDB" id="A0AA40LHY4"/>
<comment type="caution">
    <text evidence="2">The sequence shown here is derived from an EMBL/GenBank/DDBJ whole genome shotgun (WGS) entry which is preliminary data.</text>
</comment>
<feature type="compositionally biased region" description="Low complexity" evidence="1">
    <location>
        <begin position="43"/>
        <end position="58"/>
    </location>
</feature>
<proteinExistence type="predicted"/>
<evidence type="ECO:0000256" key="1">
    <source>
        <dbReference type="SAM" id="MobiDB-lite"/>
    </source>
</evidence>